<dbReference type="InterPro" id="IPR005137">
    <property type="entry name" value="BtpA"/>
</dbReference>
<dbReference type="EMBL" id="LBTF01000021">
    <property type="protein sequence ID" value="KKQ35224.1"/>
    <property type="molecule type" value="Genomic_DNA"/>
</dbReference>
<organism evidence="1 2">
    <name type="scientific">Candidatus Nomurabacteria bacterium GW2011_GWB1_37_5</name>
    <dbReference type="NCBI Taxonomy" id="1618742"/>
    <lineage>
        <taxon>Bacteria</taxon>
        <taxon>Candidatus Nomuraibacteriota</taxon>
    </lineage>
</organism>
<evidence type="ECO:0000313" key="1">
    <source>
        <dbReference type="EMBL" id="KKQ35224.1"/>
    </source>
</evidence>
<protein>
    <submittedName>
        <fullName evidence="1">Adenine phosphoribosyltransferase</fullName>
    </submittedName>
</protein>
<gene>
    <name evidence="1" type="ORF">US50_C0021G0013</name>
</gene>
<name>A0A0G0JEM5_9BACT</name>
<dbReference type="InterPro" id="IPR011060">
    <property type="entry name" value="RibuloseP-bd_barrel"/>
</dbReference>
<sequence length="170" mass="18420">GDWFKDKWVGLNMLGLDSNTALRTVPNTASGLWVDNACIGDDGVSIAGCNWKIRNEEKVDWPGLYFGGVAFKYQAPVKHLFAISKAATTCMDVITTSGIATGVPPDIEKIKTMRSAIGDFPLAVASGITPENVEPYRDLADCFLVATGISHSHTELDPKRVEMMVNAMNK</sequence>
<feature type="non-terminal residue" evidence="1">
    <location>
        <position position="1"/>
    </location>
</feature>
<dbReference type="Pfam" id="PF03437">
    <property type="entry name" value="BtpA"/>
    <property type="match status" value="1"/>
</dbReference>
<dbReference type="SUPFAM" id="SSF51366">
    <property type="entry name" value="Ribulose-phoshate binding barrel"/>
    <property type="match status" value="1"/>
</dbReference>
<reference evidence="1 2" key="1">
    <citation type="journal article" date="2015" name="Nature">
        <title>rRNA introns, odd ribosomes, and small enigmatic genomes across a large radiation of phyla.</title>
        <authorList>
            <person name="Brown C.T."/>
            <person name="Hug L.A."/>
            <person name="Thomas B.C."/>
            <person name="Sharon I."/>
            <person name="Castelle C.J."/>
            <person name="Singh A."/>
            <person name="Wilkins M.J."/>
            <person name="Williams K.H."/>
            <person name="Banfield J.F."/>
        </authorList>
    </citation>
    <scope>NUCLEOTIDE SEQUENCE [LARGE SCALE GENOMIC DNA]</scope>
</reference>
<comment type="caution">
    <text evidence="1">The sequence shown here is derived from an EMBL/GenBank/DDBJ whole genome shotgun (WGS) entry which is preliminary data.</text>
</comment>
<dbReference type="Proteomes" id="UP000033876">
    <property type="component" value="Unassembled WGS sequence"/>
</dbReference>
<evidence type="ECO:0000313" key="2">
    <source>
        <dbReference type="Proteomes" id="UP000033876"/>
    </source>
</evidence>
<keyword evidence="1" id="KW-0808">Transferase</keyword>
<accession>A0A0G0JEM5</accession>
<keyword evidence="1" id="KW-0328">Glycosyltransferase</keyword>
<proteinExistence type="predicted"/>
<dbReference type="GO" id="GO:0016757">
    <property type="term" value="F:glycosyltransferase activity"/>
    <property type="evidence" value="ECO:0007669"/>
    <property type="project" value="UniProtKB-KW"/>
</dbReference>
<dbReference type="AlphaFoldDB" id="A0A0G0JEM5"/>